<sequence>MRRLLAVLLCLLIPLQGFAAPQTGEPPCPMQAMMAMQPDAGNAMDVTAQADGMSDCCNDLATFEHTGQACKTGQACAALAAWMPPAGVPRFEPLAAAAPPMPILRARAPGAPASLWRPPSLI</sequence>
<gene>
    <name evidence="2" type="ORF">J2X09_004973</name>
</gene>
<dbReference type="RefSeq" id="WP_204735675.1">
    <property type="nucleotide sequence ID" value="NZ_JAVDWE010000020.1"/>
</dbReference>
<comment type="caution">
    <text evidence="2">The sequence shown here is derived from an EMBL/GenBank/DDBJ whole genome shotgun (WGS) entry which is preliminary data.</text>
</comment>
<feature type="chain" id="PRO_5045252794" evidence="1">
    <location>
        <begin position="20"/>
        <end position="122"/>
    </location>
</feature>
<keyword evidence="1" id="KW-0732">Signal</keyword>
<name>A0ABU1VI85_9BURK</name>
<evidence type="ECO:0000256" key="1">
    <source>
        <dbReference type="SAM" id="SignalP"/>
    </source>
</evidence>
<accession>A0ABU1VI85</accession>
<reference evidence="2 3" key="1">
    <citation type="submission" date="2023-07" db="EMBL/GenBank/DDBJ databases">
        <title>Sorghum-associated microbial communities from plants grown in Nebraska, USA.</title>
        <authorList>
            <person name="Schachtman D."/>
        </authorList>
    </citation>
    <scope>NUCLEOTIDE SEQUENCE [LARGE SCALE GENOMIC DNA]</scope>
    <source>
        <strain evidence="2 3">BE240</strain>
    </source>
</reference>
<protein>
    <submittedName>
        <fullName evidence="2">Uncharacterized protein</fullName>
    </submittedName>
</protein>
<evidence type="ECO:0000313" key="2">
    <source>
        <dbReference type="EMBL" id="MDR7097199.1"/>
    </source>
</evidence>
<evidence type="ECO:0000313" key="3">
    <source>
        <dbReference type="Proteomes" id="UP001265550"/>
    </source>
</evidence>
<feature type="signal peptide" evidence="1">
    <location>
        <begin position="1"/>
        <end position="19"/>
    </location>
</feature>
<proteinExistence type="predicted"/>
<dbReference type="EMBL" id="JAVDWE010000020">
    <property type="protein sequence ID" value="MDR7097199.1"/>
    <property type="molecule type" value="Genomic_DNA"/>
</dbReference>
<dbReference type="Proteomes" id="UP001265550">
    <property type="component" value="Unassembled WGS sequence"/>
</dbReference>
<keyword evidence="3" id="KW-1185">Reference proteome</keyword>
<organism evidence="2 3">
    <name type="scientific">Hydrogenophaga laconesensis</name>
    <dbReference type="NCBI Taxonomy" id="1805971"/>
    <lineage>
        <taxon>Bacteria</taxon>
        <taxon>Pseudomonadati</taxon>
        <taxon>Pseudomonadota</taxon>
        <taxon>Betaproteobacteria</taxon>
        <taxon>Burkholderiales</taxon>
        <taxon>Comamonadaceae</taxon>
        <taxon>Hydrogenophaga</taxon>
    </lineage>
</organism>